<dbReference type="OrthoDB" id="799583at2"/>
<dbReference type="AlphaFoldDB" id="A0A0P7X3T4"/>
<dbReference type="PATRIC" id="fig|1305737.6.peg.293"/>
<evidence type="ECO:0000313" key="2">
    <source>
        <dbReference type="Proteomes" id="UP000050421"/>
    </source>
</evidence>
<dbReference type="STRING" id="1305737.GCA_000526355_01502"/>
<name>A0A0P7X3T4_9BACT</name>
<evidence type="ECO:0000313" key="1">
    <source>
        <dbReference type="EMBL" id="KPQ09240.1"/>
    </source>
</evidence>
<comment type="caution">
    <text evidence="1">The sequence shown here is derived from an EMBL/GenBank/DDBJ whole genome shotgun (WGS) entry which is preliminary data.</text>
</comment>
<dbReference type="Proteomes" id="UP000050421">
    <property type="component" value="Unassembled WGS sequence"/>
</dbReference>
<dbReference type="EMBL" id="LJXT01000147">
    <property type="protein sequence ID" value="KPQ09240.1"/>
    <property type="molecule type" value="Genomic_DNA"/>
</dbReference>
<sequence length="60" mass="7131">MIKKNQLIETIESFPEEFTLEELVDKLILLDKIEKGNSDSIEDNTLSEVELEEEMKKWFK</sequence>
<organism evidence="1 2">
    <name type="scientific">Algoriphagus marincola HL-49</name>
    <dbReference type="NCBI Taxonomy" id="1305737"/>
    <lineage>
        <taxon>Bacteria</taxon>
        <taxon>Pseudomonadati</taxon>
        <taxon>Bacteroidota</taxon>
        <taxon>Cytophagia</taxon>
        <taxon>Cytophagales</taxon>
        <taxon>Cyclobacteriaceae</taxon>
        <taxon>Algoriphagus</taxon>
    </lineage>
</organism>
<gene>
    <name evidence="1" type="ORF">HLUCCX10_16510</name>
</gene>
<proteinExistence type="predicted"/>
<protein>
    <submittedName>
        <fullName evidence="1">Uncharacterized protein</fullName>
    </submittedName>
</protein>
<reference evidence="1 2" key="1">
    <citation type="submission" date="2015-09" db="EMBL/GenBank/DDBJ databases">
        <title>Identification and resolution of microdiversity through metagenomic sequencing of parallel consortia.</title>
        <authorList>
            <person name="Nelson W.C."/>
            <person name="Romine M.F."/>
            <person name="Lindemann S.R."/>
        </authorList>
    </citation>
    <scope>NUCLEOTIDE SEQUENCE [LARGE SCALE GENOMIC DNA]</scope>
    <source>
        <strain evidence="1">HL-49</strain>
    </source>
</reference>
<accession>A0A0P7X3T4</accession>